<feature type="region of interest" description="Disordered" evidence="14">
    <location>
        <begin position="304"/>
        <end position="337"/>
    </location>
</feature>
<feature type="region of interest" description="Disordered" evidence="14">
    <location>
        <begin position="350"/>
        <end position="371"/>
    </location>
</feature>
<evidence type="ECO:0000256" key="12">
    <source>
        <dbReference type="ARBA" id="ARBA00023242"/>
    </source>
</evidence>
<feature type="compositionally biased region" description="Basic and acidic residues" evidence="14">
    <location>
        <begin position="545"/>
        <end position="555"/>
    </location>
</feature>
<keyword evidence="10" id="KW-0460">Magnesium</keyword>
<dbReference type="Proteomes" id="UP000027135">
    <property type="component" value="Unassembled WGS sequence"/>
</dbReference>
<dbReference type="SMART" id="SM00279">
    <property type="entry name" value="HhH2"/>
    <property type="match status" value="1"/>
</dbReference>
<feature type="compositionally biased region" description="Basic and acidic residues" evidence="14">
    <location>
        <begin position="1041"/>
        <end position="1053"/>
    </location>
</feature>
<keyword evidence="12" id="KW-0539">Nucleus</keyword>
<feature type="domain" description="XPG-I" evidence="15">
    <location>
        <begin position="767"/>
        <end position="836"/>
    </location>
</feature>
<dbReference type="PANTHER" id="PTHR16171">
    <property type="entry name" value="DNA REPAIR PROTEIN COMPLEMENTING XP-G CELLS-RELATED"/>
    <property type="match status" value="1"/>
</dbReference>
<reference evidence="17 18" key="1">
    <citation type="journal article" date="2014" name="Nat. Commun.">
        <title>Molecular traces of alternative social organization in a termite genome.</title>
        <authorList>
            <person name="Terrapon N."/>
            <person name="Li C."/>
            <person name="Robertson H.M."/>
            <person name="Ji L."/>
            <person name="Meng X."/>
            <person name="Booth W."/>
            <person name="Chen Z."/>
            <person name="Childers C.P."/>
            <person name="Glastad K.M."/>
            <person name="Gokhale K."/>
            <person name="Gowin J."/>
            <person name="Gronenberg W."/>
            <person name="Hermansen R.A."/>
            <person name="Hu H."/>
            <person name="Hunt B.G."/>
            <person name="Huylmans A.K."/>
            <person name="Khalil S.M."/>
            <person name="Mitchell R.D."/>
            <person name="Munoz-Torres M.C."/>
            <person name="Mustard J.A."/>
            <person name="Pan H."/>
            <person name="Reese J.T."/>
            <person name="Scharf M.E."/>
            <person name="Sun F."/>
            <person name="Vogel H."/>
            <person name="Xiao J."/>
            <person name="Yang W."/>
            <person name="Yang Z."/>
            <person name="Yang Z."/>
            <person name="Zhou J."/>
            <person name="Zhu J."/>
            <person name="Brent C.S."/>
            <person name="Elsik C.G."/>
            <person name="Goodisman M.A."/>
            <person name="Liberles D.A."/>
            <person name="Roe R.M."/>
            <person name="Vargo E.L."/>
            <person name="Vilcinskas A."/>
            <person name="Wang J."/>
            <person name="Bornberg-Bauer E."/>
            <person name="Korb J."/>
            <person name="Zhang G."/>
            <person name="Liebig J."/>
        </authorList>
    </citation>
    <scope>NUCLEOTIDE SEQUENCE [LARGE SCALE GENOMIC DNA]</scope>
    <source>
        <tissue evidence="17">Whole organism</tissue>
    </source>
</reference>
<feature type="region of interest" description="Disordered" evidence="14">
    <location>
        <begin position="540"/>
        <end position="565"/>
    </location>
</feature>
<keyword evidence="7" id="KW-0255">Endonuclease</keyword>
<dbReference type="AlphaFoldDB" id="A0A067QXV7"/>
<keyword evidence="6" id="KW-0479">Metal-binding</keyword>
<dbReference type="InterPro" id="IPR006085">
    <property type="entry name" value="XPG_DNA_repair_N"/>
</dbReference>
<dbReference type="InterPro" id="IPR006084">
    <property type="entry name" value="XPG/Rad2"/>
</dbReference>
<dbReference type="eggNOG" id="KOG2520">
    <property type="taxonomic scope" value="Eukaryota"/>
</dbReference>
<protein>
    <submittedName>
        <fullName evidence="17">DNA repair protein complementing XP-G cells</fullName>
    </submittedName>
</protein>
<dbReference type="InterPro" id="IPR001044">
    <property type="entry name" value="XPG/Rad2_eukaryotes"/>
</dbReference>
<feature type="region of interest" description="Disordered" evidence="14">
    <location>
        <begin position="1020"/>
        <end position="1084"/>
    </location>
</feature>
<dbReference type="SUPFAM" id="SSF47807">
    <property type="entry name" value="5' to 3' exonuclease, C-terminal subdomain"/>
    <property type="match status" value="1"/>
</dbReference>
<dbReference type="GO" id="GO:0017108">
    <property type="term" value="F:5'-flap endonuclease activity"/>
    <property type="evidence" value="ECO:0007669"/>
    <property type="project" value="UniProtKB-ARBA"/>
</dbReference>
<dbReference type="Pfam" id="PF00867">
    <property type="entry name" value="XPG_I"/>
    <property type="match status" value="1"/>
</dbReference>
<dbReference type="CDD" id="cd09868">
    <property type="entry name" value="PIN_XPG_RAD2"/>
    <property type="match status" value="2"/>
</dbReference>
<gene>
    <name evidence="17" type="ORF">L798_15067</name>
</gene>
<evidence type="ECO:0000256" key="11">
    <source>
        <dbReference type="ARBA" id="ARBA00023204"/>
    </source>
</evidence>
<dbReference type="InParanoid" id="A0A067QXV7"/>
<evidence type="ECO:0000256" key="1">
    <source>
        <dbReference type="ARBA" id="ARBA00001946"/>
    </source>
</evidence>
<accession>A0A067QXV7</accession>
<evidence type="ECO:0000259" key="15">
    <source>
        <dbReference type="SMART" id="SM00484"/>
    </source>
</evidence>
<feature type="compositionally biased region" description="Polar residues" evidence="14">
    <location>
        <begin position="356"/>
        <end position="371"/>
    </location>
</feature>
<dbReference type="PRINTS" id="PR00853">
    <property type="entry name" value="XPGRADSUPER"/>
</dbReference>
<dbReference type="FunFam" id="3.40.50.1010:FF:000044">
    <property type="entry name" value="DNA repair endonuclease"/>
    <property type="match status" value="1"/>
</dbReference>
<evidence type="ECO:0000256" key="9">
    <source>
        <dbReference type="ARBA" id="ARBA00022801"/>
    </source>
</evidence>
<dbReference type="GO" id="GO:0008821">
    <property type="term" value="F:crossover junction DNA endonuclease activity"/>
    <property type="evidence" value="ECO:0007669"/>
    <property type="project" value="UniProtKB-ARBA"/>
</dbReference>
<dbReference type="SMART" id="SM00485">
    <property type="entry name" value="XPGN"/>
    <property type="match status" value="1"/>
</dbReference>
<dbReference type="PROSITE" id="PS00841">
    <property type="entry name" value="XPG_1"/>
    <property type="match status" value="1"/>
</dbReference>
<dbReference type="OrthoDB" id="31113at2759"/>
<dbReference type="GO" id="GO:0006289">
    <property type="term" value="P:nucleotide-excision repair"/>
    <property type="evidence" value="ECO:0007669"/>
    <property type="project" value="InterPro"/>
</dbReference>
<evidence type="ECO:0000313" key="18">
    <source>
        <dbReference type="Proteomes" id="UP000027135"/>
    </source>
</evidence>
<dbReference type="InterPro" id="IPR006086">
    <property type="entry name" value="XPG-I_dom"/>
</dbReference>
<evidence type="ECO:0000256" key="14">
    <source>
        <dbReference type="SAM" id="MobiDB-lite"/>
    </source>
</evidence>
<dbReference type="EMBL" id="KK853129">
    <property type="protein sequence ID" value="KDR10988.1"/>
    <property type="molecule type" value="Genomic_DNA"/>
</dbReference>
<dbReference type="STRING" id="136037.A0A067QXV7"/>
<keyword evidence="9" id="KW-0378">Hydrolase</keyword>
<evidence type="ECO:0000256" key="10">
    <source>
        <dbReference type="ARBA" id="ARBA00022842"/>
    </source>
</evidence>
<evidence type="ECO:0000256" key="6">
    <source>
        <dbReference type="ARBA" id="ARBA00022723"/>
    </source>
</evidence>
<dbReference type="InterPro" id="IPR008918">
    <property type="entry name" value="HhH2"/>
</dbReference>
<comment type="cofactor">
    <cofactor evidence="1">
        <name>Mg(2+)</name>
        <dbReference type="ChEBI" id="CHEBI:18420"/>
    </cofactor>
</comment>
<dbReference type="InterPro" id="IPR019974">
    <property type="entry name" value="XPG_CS"/>
</dbReference>
<keyword evidence="8" id="KW-0227">DNA damage</keyword>
<comment type="similarity">
    <text evidence="13">Belongs to the XPG/RAD2 endonuclease family. GEN subfamily.</text>
</comment>
<evidence type="ECO:0000256" key="7">
    <source>
        <dbReference type="ARBA" id="ARBA00022759"/>
    </source>
</evidence>
<proteinExistence type="inferred from homology"/>
<dbReference type="GO" id="GO:0046872">
    <property type="term" value="F:metal ion binding"/>
    <property type="evidence" value="ECO:0007669"/>
    <property type="project" value="UniProtKB-KW"/>
</dbReference>
<dbReference type="SMART" id="SM00484">
    <property type="entry name" value="XPGI"/>
    <property type="match status" value="1"/>
</dbReference>
<dbReference type="CDD" id="cd09904">
    <property type="entry name" value="H3TH_XPG"/>
    <property type="match status" value="1"/>
</dbReference>
<feature type="compositionally biased region" description="Polar residues" evidence="14">
    <location>
        <begin position="304"/>
        <end position="321"/>
    </location>
</feature>
<dbReference type="Gene3D" id="3.40.50.1010">
    <property type="entry name" value="5'-nuclease"/>
    <property type="match status" value="2"/>
</dbReference>
<evidence type="ECO:0000313" key="17">
    <source>
        <dbReference type="EMBL" id="KDR10988.1"/>
    </source>
</evidence>
<keyword evidence="11" id="KW-0234">DNA repair</keyword>
<dbReference type="PROSITE" id="PS00842">
    <property type="entry name" value="XPG_2"/>
    <property type="match status" value="1"/>
</dbReference>
<comment type="similarity">
    <text evidence="3">Belongs to the XPG/RAD2 endonuclease family. XPG subfamily.</text>
</comment>
<evidence type="ECO:0000256" key="2">
    <source>
        <dbReference type="ARBA" id="ARBA00004123"/>
    </source>
</evidence>
<dbReference type="InterPro" id="IPR029060">
    <property type="entry name" value="PIN-like_dom_sf"/>
</dbReference>
<dbReference type="Pfam" id="PF00752">
    <property type="entry name" value="XPG_N"/>
    <property type="match status" value="1"/>
</dbReference>
<evidence type="ECO:0000256" key="4">
    <source>
        <dbReference type="ARBA" id="ARBA00022553"/>
    </source>
</evidence>
<dbReference type="FunFam" id="1.10.150.20:FF:000030">
    <property type="entry name" value="Flap endonuclease GEN-like 1"/>
    <property type="match status" value="1"/>
</dbReference>
<dbReference type="GO" id="GO:0005634">
    <property type="term" value="C:nucleus"/>
    <property type="evidence" value="ECO:0007669"/>
    <property type="project" value="UniProtKB-SubCell"/>
</dbReference>
<organism evidence="17 18">
    <name type="scientific">Zootermopsis nevadensis</name>
    <name type="common">Dampwood termite</name>
    <dbReference type="NCBI Taxonomy" id="136037"/>
    <lineage>
        <taxon>Eukaryota</taxon>
        <taxon>Metazoa</taxon>
        <taxon>Ecdysozoa</taxon>
        <taxon>Arthropoda</taxon>
        <taxon>Hexapoda</taxon>
        <taxon>Insecta</taxon>
        <taxon>Pterygota</taxon>
        <taxon>Neoptera</taxon>
        <taxon>Polyneoptera</taxon>
        <taxon>Dictyoptera</taxon>
        <taxon>Blattodea</taxon>
        <taxon>Blattoidea</taxon>
        <taxon>Termitoidae</taxon>
        <taxon>Termopsidae</taxon>
        <taxon>Zootermopsis</taxon>
    </lineage>
</organism>
<dbReference type="PANTHER" id="PTHR16171:SF7">
    <property type="entry name" value="DNA REPAIR PROTEIN RAD2"/>
    <property type="match status" value="1"/>
</dbReference>
<dbReference type="FunCoup" id="A0A067QXV7">
    <property type="interactions" value="1328"/>
</dbReference>
<dbReference type="GO" id="GO:0003697">
    <property type="term" value="F:single-stranded DNA binding"/>
    <property type="evidence" value="ECO:0007669"/>
    <property type="project" value="InterPro"/>
</dbReference>
<feature type="domain" description="XPG N-terminal" evidence="16">
    <location>
        <begin position="1"/>
        <end position="98"/>
    </location>
</feature>
<dbReference type="SUPFAM" id="SSF88723">
    <property type="entry name" value="PIN domain-like"/>
    <property type="match status" value="1"/>
</dbReference>
<dbReference type="OMA" id="PNSMDFS"/>
<name>A0A067QXV7_ZOONE</name>
<dbReference type="InterPro" id="IPR036279">
    <property type="entry name" value="5-3_exonuclease_C_sf"/>
</dbReference>
<dbReference type="Gene3D" id="1.10.150.20">
    <property type="entry name" value="5' to 3' exonuclease, C-terminal subdomain"/>
    <property type="match status" value="1"/>
</dbReference>
<keyword evidence="4" id="KW-0597">Phosphoprotein</keyword>
<evidence type="ECO:0000256" key="13">
    <source>
        <dbReference type="ARBA" id="ARBA00038112"/>
    </source>
</evidence>
<evidence type="ECO:0000259" key="16">
    <source>
        <dbReference type="SMART" id="SM00485"/>
    </source>
</evidence>
<evidence type="ECO:0000256" key="8">
    <source>
        <dbReference type="ARBA" id="ARBA00022763"/>
    </source>
</evidence>
<sequence length="1140" mass="126434">MGVNGLWKLLDPSGKPVPLETLENKVLAVDVSIWLHQVVKGFQDSHGNPLPNAHLLGLFHRICKLLFYRIKPVFVFDGGVPHLKKQTVAIRNQLKSKAEIEADRVREQLLKNLVKHTALKRVLGSKASNIDLSITQRKENDMFELPPENKKMEETLSGCEEDALSSEEELYSHKNWMMTDLHAVDVYSSHFKSLPADVRHDILSELKETRKQSSWGRLHEMPKESGDFSSYQMTRLLKRRSIQVSLEDAEREMGGRSLSLGELEELLSEQGVVTDSNIGMRIASDNITRYVYVKEIGKQILAKSSSKGTNINASSSSQTQEGCKVNDNESESDSDLRAVQESILHKELEVQKSEGDWSSNSEEDFASSQETSVNSDKVSLKLAQNFMFENSGLTQQQILAVIQYQKAVEREVQQNSEHFLSPDQPSTSGMGSKAIALKGHGDALTCSMVQDKIGEATCISTSVSNIAEASGSRTDVSNTTEASCSKIGVSSTSDMNSILHKQKGNVLNDEIIDNNSFAAKQGVGLTEKDNISLPVLSPVANGLKNSDDEGEKMNSDSDSDSDSDTGFVEVTDVATLPVHSTASEKNTLEVLIKHDKIPEIEDDIFADIFCAETSERLSAVNNKLTKDTGISLSCSVDIVHTGSGGKENYRFDEEDISSGINGLKEATESELKKGGKELMGNVVNQDDCKQKNLEVKRDVGIISGIETEEQAKKPQVTTTTLSSEELQKLQTSIEEKHLDLLAERGKQERLAANITDQMHMEAQELLQLFGIPYIVAPMEAEAQCAFLDLLSLTDGTITDDSDVWLFGGQKVYKNFFNQKKHVLCFKASDIKQCFKLERQQLVLLALLVGSDYTPGIQGVGPVTALEILAAFPTDGRDNSNILSGLQKFREWWHDGMTVGPGKTSLKNKLKDVQFVEGFPSVAVVDAYLHPKVDESKETFSWGSPDLTSLRDFTRQKFGWTKTKTDEILLPVLKKLEERKSQMSLDSYFKVIPKLQATEGKLSKRVQQAVHRLGRAGSFVSEEPISEGSKSGHISLCRKKKTDTNVKTRPDNGKARSRGRGRSHESGTVHEQSQPSDIPDISGEFIPQRERDKINALKRKLKAVEVFRTSKTGLDRTKREKKVKRQELIEAELSESSSDCD</sequence>
<keyword evidence="18" id="KW-1185">Reference proteome</keyword>
<dbReference type="PRINTS" id="PR00066">
    <property type="entry name" value="XRODRMPGMNTG"/>
</dbReference>
<keyword evidence="5" id="KW-0540">Nuclease</keyword>
<comment type="subcellular location">
    <subcellularLocation>
        <location evidence="2">Nucleus</location>
    </subcellularLocation>
</comment>
<evidence type="ECO:0000256" key="3">
    <source>
        <dbReference type="ARBA" id="ARBA00005283"/>
    </source>
</evidence>
<evidence type="ECO:0000256" key="5">
    <source>
        <dbReference type="ARBA" id="ARBA00022722"/>
    </source>
</evidence>
<dbReference type="GO" id="GO:0000400">
    <property type="term" value="F:four-way junction DNA binding"/>
    <property type="evidence" value="ECO:0007669"/>
    <property type="project" value="UniProtKB-ARBA"/>
</dbReference>